<dbReference type="AlphaFoldDB" id="A0A6B2L1W7"/>
<dbReference type="InterPro" id="IPR026847">
    <property type="entry name" value="VPS13"/>
</dbReference>
<protein>
    <submittedName>
        <fullName evidence="4">Uncharacterized protein</fullName>
    </submittedName>
</protein>
<dbReference type="GO" id="GO:0016020">
    <property type="term" value="C:membrane"/>
    <property type="evidence" value="ECO:0007669"/>
    <property type="project" value="UniProtKB-SubCell"/>
</dbReference>
<dbReference type="EMBL" id="GIBP01001977">
    <property type="protein sequence ID" value="NDV30946.1"/>
    <property type="molecule type" value="Transcribed_RNA"/>
</dbReference>
<dbReference type="PANTHER" id="PTHR16166">
    <property type="entry name" value="VACUOLAR PROTEIN SORTING-ASSOCIATED PROTEIN VPS13"/>
    <property type="match status" value="1"/>
</dbReference>
<proteinExistence type="inferred from homology"/>
<accession>A0A6B2L1W7</accession>
<evidence type="ECO:0000256" key="1">
    <source>
        <dbReference type="ARBA" id="ARBA00004170"/>
    </source>
</evidence>
<comment type="subcellular location">
    <subcellularLocation>
        <location evidence="1">Membrane</location>
        <topology evidence="1">Peripheral membrane protein</topology>
    </subcellularLocation>
</comment>
<dbReference type="GO" id="GO:0006623">
    <property type="term" value="P:protein targeting to vacuole"/>
    <property type="evidence" value="ECO:0007669"/>
    <property type="project" value="TreeGrafter"/>
</dbReference>
<comment type="similarity">
    <text evidence="2">Belongs to the VPS13 family.</text>
</comment>
<dbReference type="PANTHER" id="PTHR16166:SF93">
    <property type="entry name" value="INTERMEMBRANE LIPID TRANSFER PROTEIN VPS13"/>
    <property type="match status" value="1"/>
</dbReference>
<comment type="function">
    <text evidence="3">Mediates the transfer of lipids between membranes at organelle contact sites.</text>
</comment>
<evidence type="ECO:0000256" key="3">
    <source>
        <dbReference type="ARBA" id="ARBA00033718"/>
    </source>
</evidence>
<dbReference type="GO" id="GO:0045053">
    <property type="term" value="P:protein retention in Golgi apparatus"/>
    <property type="evidence" value="ECO:0007669"/>
    <property type="project" value="TreeGrafter"/>
</dbReference>
<name>A0A6B2L1W7_9EUKA</name>
<evidence type="ECO:0000256" key="2">
    <source>
        <dbReference type="ARBA" id="ARBA00006545"/>
    </source>
</evidence>
<reference evidence="4" key="1">
    <citation type="journal article" date="2020" name="J. Eukaryot. Microbiol.">
        <title>De novo Sequencing, Assembly and Annotation of the Transcriptome for the Free-Living Testate Amoeba Arcella intermedia.</title>
        <authorList>
            <person name="Ribeiro G.M."/>
            <person name="Porfirio-Sousa A.L."/>
            <person name="Maurer-Alcala X.X."/>
            <person name="Katz L.A."/>
            <person name="Lahr D.J.G."/>
        </authorList>
    </citation>
    <scope>NUCLEOTIDE SEQUENCE</scope>
</reference>
<sequence>MLIQEFQIDNQLPSAPYPVLLHTRIRDHPQFFKGSLLFSEEQRNLYHLHYLSFLMNQLEISIDEHLAIQLMRFIDLTMESLEKEEESKKIKEPSKEATDLPDQQMLYATLVHFNPIRIRLSFRGNRKGEQNEENSKKFDTASKLLSLPKTLIPNVDRAPIIFKALLVQGALTSTSDIAERLSRHYLNQLNSQIYSLLGSAQVLGSPISFVADLSDGVADFFYEPAKGMTLSPEEFLKGIGKGSFSLVRNSIFSLFGSASKITGSLGTGVALLSFDDKYQERRLQQKHTQASNVVDGFATGVEELGKGIFGGLFGIVADPVKGAIKSGPVGLVTGLAKGVVNVVVKPTVGVMDFASRVTEGIQNTPDEFLEKAKPKRKPRYFPTDNRLECFDHEKAYGKYIVSLHSETDIYIDHIHIHQPIVGYCFVLDSSILITYPDYSAKTILTFPGLESVTLKKVNDKHFAIYFIKKETFMITANKLEAEKIYPIIKNAWNQWKERPDLE</sequence>
<organism evidence="4">
    <name type="scientific">Arcella intermedia</name>
    <dbReference type="NCBI Taxonomy" id="1963864"/>
    <lineage>
        <taxon>Eukaryota</taxon>
        <taxon>Amoebozoa</taxon>
        <taxon>Tubulinea</taxon>
        <taxon>Elardia</taxon>
        <taxon>Arcellinida</taxon>
        <taxon>Sphaerothecina</taxon>
        <taxon>Arcellidae</taxon>
        <taxon>Arcella</taxon>
    </lineage>
</organism>
<evidence type="ECO:0000313" key="4">
    <source>
        <dbReference type="EMBL" id="NDV30946.1"/>
    </source>
</evidence>